<keyword evidence="7" id="KW-0414">Isoprene biosynthesis</keyword>
<dbReference type="Gene3D" id="3.20.20.20">
    <property type="entry name" value="Dihydropteroate synthase-like"/>
    <property type="match status" value="1"/>
</dbReference>
<organism evidence="11 12">
    <name type="scientific">Porphyra umbilicalis</name>
    <name type="common">Purple laver</name>
    <name type="synonym">Red alga</name>
    <dbReference type="NCBI Taxonomy" id="2786"/>
    <lineage>
        <taxon>Eukaryota</taxon>
        <taxon>Rhodophyta</taxon>
        <taxon>Bangiophyceae</taxon>
        <taxon>Bangiales</taxon>
        <taxon>Bangiaceae</taxon>
        <taxon>Porphyra</taxon>
    </lineage>
</organism>
<comment type="cofactor">
    <cofactor evidence="1">
        <name>[4Fe-4S] cluster</name>
        <dbReference type="ChEBI" id="CHEBI:49883"/>
    </cofactor>
</comment>
<gene>
    <name evidence="11" type="ORF">BU14_0459s0015</name>
</gene>
<dbReference type="PIRSF" id="PIRSF037336">
    <property type="entry name" value="IspG_like"/>
    <property type="match status" value="1"/>
</dbReference>
<keyword evidence="5" id="KW-0408">Iron</keyword>
<dbReference type="InterPro" id="IPR011005">
    <property type="entry name" value="Dihydropteroate_synth-like_sf"/>
</dbReference>
<dbReference type="InterPro" id="IPR058578">
    <property type="entry name" value="IspG_TIM"/>
</dbReference>
<dbReference type="InterPro" id="IPR045854">
    <property type="entry name" value="NO2/SO3_Rdtase_4Fe4S_sf"/>
</dbReference>
<dbReference type="GO" id="GO:0005506">
    <property type="term" value="F:iron ion binding"/>
    <property type="evidence" value="ECO:0007669"/>
    <property type="project" value="InterPro"/>
</dbReference>
<sequence>MAFVTPAVGRAAAVGGRPAPATRLCTRAPRGGVATTATRVVMVAAAEGDAPTNGAPPPASSGTAGIGDGGDGGALPGSSLDLDTTTGAVIRRNTRAVRVGNITIGDGNPVVVQSMINEDTLDIENATASIRALHEIGCEMVRVTCVSMAHAHAVGFIKEKLRAEYQDVPLVADVHHNGMRIAMEVAKHVDKVRINPGLYVFEKPKEGRTEYSTEEFNRLKDKLKTTLTPLVMTLKEQGKAMRIGVNHGSLAERMMFSYGDTPRGMVESAIECIDICRELDFHNLVISMKASKVPVMIAAYRQLALRMDALGYDYPVHVGVTEAGDGDYGRIKSSIGIGTLLGEGIGDTLRVSLTENPMKEIPVCYGILQALNLRRTMTEWVACPSCGRTLFDLEDVLADVRTATKHLDKLDPPISISVLGCIVNGPGEMADADYGYVGSKAGYITLYRRKEVMRTVPQEQGVQALVDLLKADGVWLEPPVEVEVAA</sequence>
<evidence type="ECO:0000256" key="8">
    <source>
        <dbReference type="SAM" id="MobiDB-lite"/>
    </source>
</evidence>
<name>A0A1X6NU99_PORUM</name>
<feature type="region of interest" description="Disordered" evidence="8">
    <location>
        <begin position="48"/>
        <end position="78"/>
    </location>
</feature>
<dbReference type="InterPro" id="IPR017178">
    <property type="entry name" value="IspG_atypical"/>
</dbReference>
<evidence type="ECO:0000259" key="10">
    <source>
        <dbReference type="Pfam" id="PF26540"/>
    </source>
</evidence>
<protein>
    <recommendedName>
        <fullName evidence="13">4-hydroxy-3-methylbut-2-en-1-yl diphosphate synthase</fullName>
    </recommendedName>
</protein>
<dbReference type="GO" id="GO:0016114">
    <property type="term" value="P:terpenoid biosynthetic process"/>
    <property type="evidence" value="ECO:0007669"/>
    <property type="project" value="InterPro"/>
</dbReference>
<evidence type="ECO:0000313" key="12">
    <source>
        <dbReference type="Proteomes" id="UP000218209"/>
    </source>
</evidence>
<evidence type="ECO:0000256" key="6">
    <source>
        <dbReference type="ARBA" id="ARBA00023014"/>
    </source>
</evidence>
<dbReference type="GO" id="GO:0051539">
    <property type="term" value="F:4 iron, 4 sulfur cluster binding"/>
    <property type="evidence" value="ECO:0007669"/>
    <property type="project" value="UniProtKB-KW"/>
</dbReference>
<evidence type="ECO:0000259" key="9">
    <source>
        <dbReference type="Pfam" id="PF04551"/>
    </source>
</evidence>
<dbReference type="GO" id="GO:0019288">
    <property type="term" value="P:isopentenyl diphosphate biosynthetic process, methylerythritol 4-phosphate pathway"/>
    <property type="evidence" value="ECO:0007669"/>
    <property type="project" value="TreeGrafter"/>
</dbReference>
<feature type="domain" description="IspG TIM-barrel" evidence="9">
    <location>
        <begin position="94"/>
        <end position="365"/>
    </location>
</feature>
<dbReference type="FunFam" id="3.20.20.20:FF:000005">
    <property type="entry name" value="4-hydroxy-3-methylbut-2-en-1-yl diphosphate synthase (flavodoxin)"/>
    <property type="match status" value="1"/>
</dbReference>
<dbReference type="HAMAP" id="MF_00159">
    <property type="entry name" value="IspG"/>
    <property type="match status" value="1"/>
</dbReference>
<evidence type="ECO:0000256" key="7">
    <source>
        <dbReference type="ARBA" id="ARBA00023229"/>
    </source>
</evidence>
<evidence type="ECO:0000313" key="11">
    <source>
        <dbReference type="EMBL" id="OSX72194.1"/>
    </source>
</evidence>
<dbReference type="GO" id="GO:0046429">
    <property type="term" value="F:4-hydroxy-3-methylbut-2-en-1-yl diphosphate synthase activity (ferredoxin)"/>
    <property type="evidence" value="ECO:0007669"/>
    <property type="project" value="InterPro"/>
</dbReference>
<keyword evidence="4" id="KW-0560">Oxidoreductase</keyword>
<dbReference type="Proteomes" id="UP000218209">
    <property type="component" value="Unassembled WGS sequence"/>
</dbReference>
<dbReference type="PANTHER" id="PTHR30454:SF0">
    <property type="entry name" value="4-HYDROXY-3-METHYLBUT-2-EN-1-YL DIPHOSPHATE SYNTHASE (FERREDOXIN), CHLOROPLASTIC"/>
    <property type="match status" value="1"/>
</dbReference>
<evidence type="ECO:0000256" key="5">
    <source>
        <dbReference type="ARBA" id="ARBA00023004"/>
    </source>
</evidence>
<evidence type="ECO:0000256" key="1">
    <source>
        <dbReference type="ARBA" id="ARBA00001966"/>
    </source>
</evidence>
<keyword evidence="12" id="KW-1185">Reference proteome</keyword>
<dbReference type="Pfam" id="PF26540">
    <property type="entry name" value="GcpE_C"/>
    <property type="match status" value="1"/>
</dbReference>
<proteinExistence type="inferred from homology"/>
<keyword evidence="6" id="KW-0411">Iron-sulfur</keyword>
<dbReference type="Gene3D" id="3.30.413.10">
    <property type="entry name" value="Sulfite Reductase Hemoprotein, domain 1"/>
    <property type="match status" value="1"/>
</dbReference>
<dbReference type="SUPFAM" id="SSF56014">
    <property type="entry name" value="Nitrite and sulphite reductase 4Fe-4S domain-like"/>
    <property type="match status" value="1"/>
</dbReference>
<evidence type="ECO:0000256" key="3">
    <source>
        <dbReference type="ARBA" id="ARBA00022723"/>
    </source>
</evidence>
<dbReference type="EMBL" id="KV919078">
    <property type="protein sequence ID" value="OSX72194.1"/>
    <property type="molecule type" value="Genomic_DNA"/>
</dbReference>
<dbReference type="NCBIfam" id="NF001540">
    <property type="entry name" value="PRK00366.1"/>
    <property type="match status" value="1"/>
</dbReference>
<keyword evidence="3" id="KW-0479">Metal-binding</keyword>
<dbReference type="Pfam" id="PF04551">
    <property type="entry name" value="GcpE"/>
    <property type="match status" value="1"/>
</dbReference>
<evidence type="ECO:0000256" key="4">
    <source>
        <dbReference type="ARBA" id="ARBA00023002"/>
    </source>
</evidence>
<dbReference type="NCBIfam" id="TIGR00612">
    <property type="entry name" value="ispG_gcpE"/>
    <property type="match status" value="1"/>
</dbReference>
<feature type="domain" description="IspG C-terminal" evidence="10">
    <location>
        <begin position="379"/>
        <end position="470"/>
    </location>
</feature>
<dbReference type="PANTHER" id="PTHR30454">
    <property type="entry name" value="4-HYDROXY-3-METHYLBUT-2-EN-1-YL DIPHOSPHATE SYNTHASE"/>
    <property type="match status" value="1"/>
</dbReference>
<accession>A0A1X6NU99</accession>
<keyword evidence="2" id="KW-0004">4Fe-4S</keyword>
<dbReference type="AlphaFoldDB" id="A0A1X6NU99"/>
<feature type="compositionally biased region" description="Gly residues" evidence="8">
    <location>
        <begin position="64"/>
        <end position="75"/>
    </location>
</feature>
<dbReference type="InterPro" id="IPR058579">
    <property type="entry name" value="IspG_C"/>
</dbReference>
<evidence type="ECO:0000256" key="2">
    <source>
        <dbReference type="ARBA" id="ARBA00022485"/>
    </source>
</evidence>
<evidence type="ECO:0008006" key="13">
    <source>
        <dbReference type="Google" id="ProtNLM"/>
    </source>
</evidence>
<dbReference type="InterPro" id="IPR004588">
    <property type="entry name" value="IspG_bac-typ"/>
</dbReference>
<dbReference type="OrthoDB" id="419345at2759"/>
<reference evidence="11 12" key="1">
    <citation type="submission" date="2017-03" db="EMBL/GenBank/DDBJ databases">
        <title>WGS assembly of Porphyra umbilicalis.</title>
        <authorList>
            <person name="Brawley S.H."/>
            <person name="Blouin N.A."/>
            <person name="Ficko-Blean E."/>
            <person name="Wheeler G.L."/>
            <person name="Lohr M."/>
            <person name="Goodson H.V."/>
            <person name="Jenkins J.W."/>
            <person name="Blaby-Haas C.E."/>
            <person name="Helliwell K.E."/>
            <person name="Chan C."/>
            <person name="Marriage T."/>
            <person name="Bhattacharya D."/>
            <person name="Klein A.S."/>
            <person name="Badis Y."/>
            <person name="Brodie J."/>
            <person name="Cao Y."/>
            <person name="Collen J."/>
            <person name="Dittami S.M."/>
            <person name="Gachon C.M."/>
            <person name="Green B.R."/>
            <person name="Karpowicz S."/>
            <person name="Kim J.W."/>
            <person name="Kudahl U."/>
            <person name="Lin S."/>
            <person name="Michel G."/>
            <person name="Mittag M."/>
            <person name="Olson B.J."/>
            <person name="Pangilinan J."/>
            <person name="Peng Y."/>
            <person name="Qiu H."/>
            <person name="Shu S."/>
            <person name="Singer J.T."/>
            <person name="Smith A.G."/>
            <person name="Sprecher B.N."/>
            <person name="Wagner V."/>
            <person name="Wang W."/>
            <person name="Wang Z.-Y."/>
            <person name="Yan J."/>
            <person name="Yarish C."/>
            <person name="Zoeuner-Riek S."/>
            <person name="Zhuang Y."/>
            <person name="Zou Y."/>
            <person name="Lindquist E.A."/>
            <person name="Grimwood J."/>
            <person name="Barry K."/>
            <person name="Rokhsar D.S."/>
            <person name="Schmutz J."/>
            <person name="Stiller J.W."/>
            <person name="Grossman A.R."/>
            <person name="Prochnik S.E."/>
        </authorList>
    </citation>
    <scope>NUCLEOTIDE SEQUENCE [LARGE SCALE GENOMIC DNA]</scope>
    <source>
        <strain evidence="11">4086291</strain>
    </source>
</reference>